<dbReference type="PANTHER" id="PTHR24006">
    <property type="entry name" value="UBIQUITIN CARBOXYL-TERMINAL HYDROLASE"/>
    <property type="match status" value="1"/>
</dbReference>
<evidence type="ECO:0000313" key="4">
    <source>
        <dbReference type="Proteomes" id="UP000688137"/>
    </source>
</evidence>
<dbReference type="EMBL" id="CAJJDM010000044">
    <property type="protein sequence ID" value="CAD8069675.1"/>
    <property type="molecule type" value="Genomic_DNA"/>
</dbReference>
<dbReference type="GO" id="GO:0005829">
    <property type="term" value="C:cytosol"/>
    <property type="evidence" value="ECO:0007669"/>
    <property type="project" value="TreeGrafter"/>
</dbReference>
<evidence type="ECO:0000259" key="2">
    <source>
        <dbReference type="PROSITE" id="PS50235"/>
    </source>
</evidence>
<organism evidence="3 4">
    <name type="scientific">Paramecium primaurelia</name>
    <dbReference type="NCBI Taxonomy" id="5886"/>
    <lineage>
        <taxon>Eukaryota</taxon>
        <taxon>Sar</taxon>
        <taxon>Alveolata</taxon>
        <taxon>Ciliophora</taxon>
        <taxon>Intramacronucleata</taxon>
        <taxon>Oligohymenophorea</taxon>
        <taxon>Peniculida</taxon>
        <taxon>Parameciidae</taxon>
        <taxon>Paramecium</taxon>
    </lineage>
</organism>
<dbReference type="InterPro" id="IPR028889">
    <property type="entry name" value="USP"/>
</dbReference>
<dbReference type="InterPro" id="IPR001394">
    <property type="entry name" value="Peptidase_C19_UCH"/>
</dbReference>
<comment type="caution">
    <text evidence="3">The sequence shown here is derived from an EMBL/GenBank/DDBJ whole genome shotgun (WGS) entry which is preliminary data.</text>
</comment>
<evidence type="ECO:0000256" key="1">
    <source>
        <dbReference type="SAM" id="Coils"/>
    </source>
</evidence>
<dbReference type="GO" id="GO:0005634">
    <property type="term" value="C:nucleus"/>
    <property type="evidence" value="ECO:0007669"/>
    <property type="project" value="TreeGrafter"/>
</dbReference>
<gene>
    <name evidence="3" type="ORF">PPRIM_AZ9-3.1.T0440145</name>
</gene>
<dbReference type="GO" id="GO:0016579">
    <property type="term" value="P:protein deubiquitination"/>
    <property type="evidence" value="ECO:0007669"/>
    <property type="project" value="InterPro"/>
</dbReference>
<dbReference type="InterPro" id="IPR018200">
    <property type="entry name" value="USP_CS"/>
</dbReference>
<dbReference type="Pfam" id="PF00443">
    <property type="entry name" value="UCH"/>
    <property type="match status" value="1"/>
</dbReference>
<feature type="coiled-coil region" evidence="1">
    <location>
        <begin position="747"/>
        <end position="811"/>
    </location>
</feature>
<dbReference type="AlphaFoldDB" id="A0A8S1LUI2"/>
<keyword evidence="4" id="KW-1185">Reference proteome</keyword>
<dbReference type="GO" id="GO:0004843">
    <property type="term" value="F:cysteine-type deubiquitinase activity"/>
    <property type="evidence" value="ECO:0007669"/>
    <property type="project" value="InterPro"/>
</dbReference>
<sequence>MQNYTQANQLKSFRFTQHQLNQILKQYQTYGFTQSQILQAWQKCNQDQYLFHDVLIQQVNAKGTVSKDLLQSQLNLKTQTDQKQIRNSIFIQTVDDLQKCDLITLQEQYRINVINSPNWKPTGLINLGNTCYINIMLQYMFNITSFRQLIFNIQLPTDKTNGQKVIQKLKELFALMQSGNRNYINPCELITSLQEYKPNILTIKGEQNDYNELQLMFLDVIENSLLDLNNDQVIQEFKSIFYGQSEENIIVNNKVIKTTPTQYSSITIEANEENLLKAFTSSRILFIDDYEISEKVFTKALIHQNIKTVPKILQFYINRVLYDSNQNQLIKNNKVFTFPSTIDVSQFIQDDSINQSKEMQELLKKEQEILQKLEQCGDHQSEIQFENLIKLFTKQANEQFIIDPQPNLQSHIEMAKQLSLYQEAFKDKKQQLQMEFIKIEEQKKRVIEAKKTIYQLTALLIHSGTAISGHYYCFIFDGKYWWKFNDRVVTQVEFPVVFAEAQGKTNKNTNVSGLIYEHCEQINQNKLIPLGNELEKFIEQKNQEILMLIDKQKILQIKSRILQRAAEHKIIYPKSQISKALIKYQYFEEFLQGNPNRHYFIRYTILDEELKLLNPTLKYPQQINEYKKYFISNSGIFPQNFDQMFSQDYSKYLFINNIISNFQVPTLITSINFQQVITQFQKYCLQLKNLDNSAFEYLTILFQAILLQGCFLCELLIQKNKLQEGKQLTQFIFETIKSSQFIQAIITQQLRENMKSIIDELEELSKKQNLQQKTIVTQPSILVPDSILQMNQNKIKDLSDVIQRFDELEQNTQLWIGFVNKILKSSEIIPQKVRLEQEMPLYFDKKLY</sequence>
<name>A0A8S1LUI2_PARPR</name>
<proteinExistence type="predicted"/>
<protein>
    <recommendedName>
        <fullName evidence="2">USP domain-containing protein</fullName>
    </recommendedName>
</protein>
<dbReference type="InterPro" id="IPR050164">
    <property type="entry name" value="Peptidase_C19"/>
</dbReference>
<reference evidence="3" key="1">
    <citation type="submission" date="2021-01" db="EMBL/GenBank/DDBJ databases">
        <authorList>
            <consortium name="Genoscope - CEA"/>
            <person name="William W."/>
        </authorList>
    </citation>
    <scope>NUCLEOTIDE SEQUENCE</scope>
</reference>
<accession>A0A8S1LUI2</accession>
<evidence type="ECO:0000313" key="3">
    <source>
        <dbReference type="EMBL" id="CAD8069675.1"/>
    </source>
</evidence>
<keyword evidence="1" id="KW-0175">Coiled coil</keyword>
<dbReference type="Proteomes" id="UP000688137">
    <property type="component" value="Unassembled WGS sequence"/>
</dbReference>
<feature type="domain" description="USP" evidence="2">
    <location>
        <begin position="122"/>
        <end position="509"/>
    </location>
</feature>
<dbReference type="PROSITE" id="PS50235">
    <property type="entry name" value="USP_3"/>
    <property type="match status" value="1"/>
</dbReference>
<feature type="coiled-coil region" evidence="1">
    <location>
        <begin position="422"/>
        <end position="449"/>
    </location>
</feature>
<dbReference type="PANTHER" id="PTHR24006:SF827">
    <property type="entry name" value="UBIQUITIN CARBOXYL-TERMINAL HYDROLASE 34"/>
    <property type="match status" value="1"/>
</dbReference>
<dbReference type="PROSITE" id="PS00973">
    <property type="entry name" value="USP_2"/>
    <property type="match status" value="1"/>
</dbReference>